<name>A0A7R7ZQI2_ASPCH</name>
<reference evidence="2" key="1">
    <citation type="submission" date="2021-01" db="EMBL/GenBank/DDBJ databases">
        <authorList>
            <consortium name="Aspergillus chevalieri M1 genome sequencing consortium"/>
            <person name="Kazuki M."/>
            <person name="Futagami T."/>
        </authorList>
    </citation>
    <scope>NUCLEOTIDE SEQUENCE</scope>
    <source>
        <strain evidence="2">M1</strain>
    </source>
</reference>
<sequence>MKLIASTNLYFIRYDPRALAPPVAKRYLGAPFHPIRPKIAHMYDTRDQNTLWWRVAIYPLQQYRRVVRSWSARRTRLAFEQALEARGFDREGRRISNNARGTGKTKMSGNLTGSLEIIAREATIREQYPTIQKEMSSALDALLRAKRQQNQATGDSNKRKKRERVPDTR</sequence>
<proteinExistence type="predicted"/>
<dbReference type="EMBL" id="AP024420">
    <property type="protein sequence ID" value="BCR89644.1"/>
    <property type="molecule type" value="Genomic_DNA"/>
</dbReference>
<dbReference type="Proteomes" id="UP000637239">
    <property type="component" value="Chromosome 5"/>
</dbReference>
<evidence type="ECO:0000313" key="3">
    <source>
        <dbReference type="Proteomes" id="UP000637239"/>
    </source>
</evidence>
<dbReference type="GeneID" id="66984002"/>
<evidence type="ECO:0000256" key="1">
    <source>
        <dbReference type="SAM" id="MobiDB-lite"/>
    </source>
</evidence>
<dbReference type="RefSeq" id="XP_043138166.1">
    <property type="nucleotide sequence ID" value="XM_043280603.1"/>
</dbReference>
<protein>
    <submittedName>
        <fullName evidence="2">Uncharacterized protein</fullName>
    </submittedName>
</protein>
<dbReference type="AlphaFoldDB" id="A0A7R7ZQI2"/>
<accession>A0A7R7ZQI2</accession>
<reference evidence="2" key="2">
    <citation type="submission" date="2021-02" db="EMBL/GenBank/DDBJ databases">
        <title>Aspergillus chevalieri M1 genome sequence.</title>
        <authorList>
            <person name="Kadooka C."/>
            <person name="Mori K."/>
            <person name="Futagami T."/>
        </authorList>
    </citation>
    <scope>NUCLEOTIDE SEQUENCE</scope>
    <source>
        <strain evidence="2">M1</strain>
    </source>
</reference>
<dbReference type="KEGG" id="ache:ACHE_50842A"/>
<evidence type="ECO:0000313" key="2">
    <source>
        <dbReference type="EMBL" id="BCR89644.1"/>
    </source>
</evidence>
<keyword evidence="3" id="KW-1185">Reference proteome</keyword>
<organism evidence="2 3">
    <name type="scientific">Aspergillus chevalieri</name>
    <name type="common">Eurotium chevalieri</name>
    <dbReference type="NCBI Taxonomy" id="182096"/>
    <lineage>
        <taxon>Eukaryota</taxon>
        <taxon>Fungi</taxon>
        <taxon>Dikarya</taxon>
        <taxon>Ascomycota</taxon>
        <taxon>Pezizomycotina</taxon>
        <taxon>Eurotiomycetes</taxon>
        <taxon>Eurotiomycetidae</taxon>
        <taxon>Eurotiales</taxon>
        <taxon>Aspergillaceae</taxon>
        <taxon>Aspergillus</taxon>
        <taxon>Aspergillus subgen. Aspergillus</taxon>
    </lineage>
</organism>
<feature type="region of interest" description="Disordered" evidence="1">
    <location>
        <begin position="145"/>
        <end position="169"/>
    </location>
</feature>
<gene>
    <name evidence="2" type="ORF">ACHE_50842A</name>
</gene>